<evidence type="ECO:0000313" key="2">
    <source>
        <dbReference type="EMBL" id="KTR39218.1"/>
    </source>
</evidence>
<feature type="transmembrane region" description="Helical" evidence="1">
    <location>
        <begin position="42"/>
        <end position="68"/>
    </location>
</feature>
<proteinExistence type="predicted"/>
<evidence type="ECO:0000256" key="1">
    <source>
        <dbReference type="SAM" id="Phobius"/>
    </source>
</evidence>
<keyword evidence="3" id="KW-1185">Reference proteome</keyword>
<dbReference type="Proteomes" id="UP000078335">
    <property type="component" value="Unassembled WGS sequence"/>
</dbReference>
<keyword evidence="1" id="KW-1133">Transmembrane helix</keyword>
<keyword evidence="1" id="KW-0472">Membrane</keyword>
<keyword evidence="1" id="KW-0812">Transmembrane</keyword>
<accession>A0ABR5S667</accession>
<evidence type="ECO:0000313" key="3">
    <source>
        <dbReference type="Proteomes" id="UP000078335"/>
    </source>
</evidence>
<name>A0ABR5S667_9MICO</name>
<dbReference type="EMBL" id="LDRB01000058">
    <property type="protein sequence ID" value="KTR39218.1"/>
    <property type="molecule type" value="Genomic_DNA"/>
</dbReference>
<gene>
    <name evidence="2" type="ORF">NS263_11115</name>
</gene>
<reference evidence="2 3" key="1">
    <citation type="journal article" date="2016" name="Front. Microbiol.">
        <title>Genomic Resource of Rice Seed Associated Bacteria.</title>
        <authorList>
            <person name="Midha S."/>
            <person name="Bansal K."/>
            <person name="Sharma S."/>
            <person name="Kumar N."/>
            <person name="Patil P.P."/>
            <person name="Chaudhry V."/>
            <person name="Patil P.B."/>
        </authorList>
    </citation>
    <scope>NUCLEOTIDE SEQUENCE [LARGE SCALE GENOMIC DNA]</scope>
    <source>
        <strain evidence="2 3">NS263</strain>
    </source>
</reference>
<sequence length="81" mass="8342">MRASWKEHLTRVLRNDQEKACAVVLLVSGDAVRTVGGEVMEMALWIGLAAAGVGVLGVVSAAVALVAVAAEAEREGLPDAD</sequence>
<organism evidence="2 3">
    <name type="scientific">Curtobacterium oceanosedimentum</name>
    <dbReference type="NCBI Taxonomy" id="465820"/>
    <lineage>
        <taxon>Bacteria</taxon>
        <taxon>Bacillati</taxon>
        <taxon>Actinomycetota</taxon>
        <taxon>Actinomycetes</taxon>
        <taxon>Micrococcales</taxon>
        <taxon>Microbacteriaceae</taxon>
        <taxon>Curtobacterium</taxon>
    </lineage>
</organism>
<protein>
    <submittedName>
        <fullName evidence="2">Uncharacterized protein</fullName>
    </submittedName>
</protein>
<comment type="caution">
    <text evidence="2">The sequence shown here is derived from an EMBL/GenBank/DDBJ whole genome shotgun (WGS) entry which is preliminary data.</text>
</comment>